<protein>
    <submittedName>
        <fullName evidence="1">Uncharacterized protein</fullName>
    </submittedName>
</protein>
<accession>A0ABS7PC01</accession>
<reference evidence="1 2" key="1">
    <citation type="submission" date="2021-07" db="EMBL/GenBank/DDBJ databases">
        <title>Alteriqipengyuania abyssalis NZ-12B nov, sp.nov isolated from deep sea sponge in pacific ocean.</title>
        <authorList>
            <person name="Tareen S."/>
            <person name="Wink J."/>
        </authorList>
    </citation>
    <scope>NUCLEOTIDE SEQUENCE [LARGE SCALE GENOMIC DNA]</scope>
    <source>
        <strain evidence="1 2">NZ-12B</strain>
    </source>
</reference>
<dbReference type="EMBL" id="JAHWXP010000001">
    <property type="protein sequence ID" value="MBY8336252.1"/>
    <property type="molecule type" value="Genomic_DNA"/>
</dbReference>
<keyword evidence="2" id="KW-1185">Reference proteome</keyword>
<dbReference type="RefSeq" id="WP_222823938.1">
    <property type="nucleotide sequence ID" value="NZ_JAHWXP010000001.1"/>
</dbReference>
<gene>
    <name evidence="1" type="ORF">KYN89_04260</name>
</gene>
<evidence type="ECO:0000313" key="2">
    <source>
        <dbReference type="Proteomes" id="UP000759298"/>
    </source>
</evidence>
<organism evidence="1 2">
    <name type="scientific">Alteriqipengyuania abyssalis</name>
    <dbReference type="NCBI Taxonomy" id="2860200"/>
    <lineage>
        <taxon>Bacteria</taxon>
        <taxon>Pseudomonadati</taxon>
        <taxon>Pseudomonadota</taxon>
        <taxon>Alphaproteobacteria</taxon>
        <taxon>Sphingomonadales</taxon>
        <taxon>Erythrobacteraceae</taxon>
        <taxon>Alteriqipengyuania</taxon>
    </lineage>
</organism>
<dbReference type="Proteomes" id="UP000759298">
    <property type="component" value="Unassembled WGS sequence"/>
</dbReference>
<sequence length="323" mass="34232">MHVDAALREFAGDSRAQAAAQDRVLAARAEWQGRPQVARVLADCRTLRNTGDFARCGALLPLIDEDGAQEFVARFIAAMLAAWRDQPLAQLPFRHSYAGGQGIVHIHRGGPVTLALVLVEPDTARAPRTIAFSDCDRREVVLTGQAAAVRYTRRDGAPPVAQEVRLAPGTVLTADADNSRAIAALDAPLVLLRVAREPAHPRPTLEVELETGRIVHRASPSPADGRAELAAALLGAMGRTDAAPALAGYACGEGGCGQAGEGARWQALRHALALDTASGFASLCAIAERDSDPLAREATALRHRLCTTYPQLAKVRESQCLAS</sequence>
<evidence type="ECO:0000313" key="1">
    <source>
        <dbReference type="EMBL" id="MBY8336252.1"/>
    </source>
</evidence>
<name>A0ABS7PC01_9SPHN</name>
<comment type="caution">
    <text evidence="1">The sequence shown here is derived from an EMBL/GenBank/DDBJ whole genome shotgun (WGS) entry which is preliminary data.</text>
</comment>
<proteinExistence type="predicted"/>